<dbReference type="EMBL" id="LSOG01000088">
    <property type="protein sequence ID" value="OEH45729.1"/>
    <property type="molecule type" value="Genomic_DNA"/>
</dbReference>
<protein>
    <submittedName>
        <fullName evidence="1">Uncharacterized protein</fullName>
    </submittedName>
</protein>
<accession>A0A1E5JMH2</accession>
<keyword evidence="2" id="KW-1185">Reference proteome</keyword>
<name>A0A1E5JMH2_9GAMM</name>
<reference evidence="1 2" key="1">
    <citation type="submission" date="2016-02" db="EMBL/GenBank/DDBJ databases">
        <title>Secondary metabolites in Legionella.</title>
        <authorList>
            <person name="Tobias N.J."/>
            <person name="Bode H.B."/>
        </authorList>
    </citation>
    <scope>NUCLEOTIDE SEQUENCE [LARGE SCALE GENOMIC DNA]</scope>
    <source>
        <strain evidence="1 2">DSM 19216</strain>
    </source>
</reference>
<organism evidence="1 2">
    <name type="scientific">Legionella parisiensis</name>
    <dbReference type="NCBI Taxonomy" id="45071"/>
    <lineage>
        <taxon>Bacteria</taxon>
        <taxon>Pseudomonadati</taxon>
        <taxon>Pseudomonadota</taxon>
        <taxon>Gammaproteobacteria</taxon>
        <taxon>Legionellales</taxon>
        <taxon>Legionellaceae</taxon>
        <taxon>Legionella</taxon>
    </lineage>
</organism>
<proteinExistence type="predicted"/>
<dbReference type="STRING" id="45071.Lpar_3029"/>
<evidence type="ECO:0000313" key="1">
    <source>
        <dbReference type="EMBL" id="OEH45729.1"/>
    </source>
</evidence>
<comment type="caution">
    <text evidence="1">The sequence shown here is derived from an EMBL/GenBank/DDBJ whole genome shotgun (WGS) entry which is preliminary data.</text>
</comment>
<evidence type="ECO:0000313" key="2">
    <source>
        <dbReference type="Proteomes" id="UP000095229"/>
    </source>
</evidence>
<dbReference type="Proteomes" id="UP000095229">
    <property type="component" value="Unassembled WGS sequence"/>
</dbReference>
<dbReference type="AlphaFoldDB" id="A0A1E5JMH2"/>
<sequence length="81" mass="9452">MRAGGDLGECNHIRFSRIFKKSPFLSVRKLNFKSTPLQHYTQIVGINNVTLSNFSDILVFLRDKVTWLPRLLFIVVILRDF</sequence>
<gene>
    <name evidence="1" type="ORF">lpari_03242</name>
</gene>